<dbReference type="PROSITE" id="PS50988">
    <property type="entry name" value="TROVE"/>
    <property type="match status" value="1"/>
</dbReference>
<keyword evidence="3" id="KW-0963">Cytoplasm</keyword>
<feature type="domain" description="TROVE" evidence="8">
    <location>
        <begin position="26"/>
        <end position="360"/>
    </location>
</feature>
<evidence type="ECO:0000256" key="5">
    <source>
        <dbReference type="ARBA" id="ARBA00022884"/>
    </source>
</evidence>
<dbReference type="InterPro" id="IPR008858">
    <property type="entry name" value="TROVE_dom"/>
</dbReference>
<keyword evidence="4" id="KW-0479">Metal-binding</keyword>
<evidence type="ECO:0000256" key="6">
    <source>
        <dbReference type="ARBA" id="ARBA00023274"/>
    </source>
</evidence>
<dbReference type="PANTHER" id="PTHR14202">
    <property type="entry name" value="60 KDA RIBONUCLEOPROTEIN SSA/RO"/>
    <property type="match status" value="1"/>
</dbReference>
<dbReference type="RefSeq" id="WP_380049228.1">
    <property type="nucleotide sequence ID" value="NZ_JBHLTC010000022.1"/>
</dbReference>
<evidence type="ECO:0000256" key="2">
    <source>
        <dbReference type="ARBA" id="ARBA00007814"/>
    </source>
</evidence>
<dbReference type="EMBL" id="JBHLTC010000022">
    <property type="protein sequence ID" value="MFC0626110.1"/>
    <property type="molecule type" value="Genomic_DNA"/>
</dbReference>
<accession>A0ABV6QNK1</accession>
<evidence type="ECO:0000259" key="8">
    <source>
        <dbReference type="PROSITE" id="PS50988"/>
    </source>
</evidence>
<evidence type="ECO:0000256" key="4">
    <source>
        <dbReference type="ARBA" id="ARBA00022723"/>
    </source>
</evidence>
<evidence type="ECO:0000256" key="7">
    <source>
        <dbReference type="SAM" id="MobiDB-lite"/>
    </source>
</evidence>
<keyword evidence="6" id="KW-0687">Ribonucleoprotein</keyword>
<dbReference type="Pfam" id="PF05731">
    <property type="entry name" value="TROVE"/>
    <property type="match status" value="1"/>
</dbReference>
<reference evidence="9 10" key="1">
    <citation type="submission" date="2024-09" db="EMBL/GenBank/DDBJ databases">
        <authorList>
            <person name="Sun Q."/>
            <person name="Mori K."/>
        </authorList>
    </citation>
    <scope>NUCLEOTIDE SEQUENCE [LARGE SCALE GENOMIC DNA]</scope>
    <source>
        <strain evidence="9 10">CGMCC 1.15906</strain>
    </source>
</reference>
<comment type="caution">
    <text evidence="9">The sequence shown here is derived from an EMBL/GenBank/DDBJ whole genome shotgun (WGS) entry which is preliminary data.</text>
</comment>
<dbReference type="Gene3D" id="3.40.50.410">
    <property type="entry name" value="von Willebrand factor, type A domain"/>
    <property type="match status" value="1"/>
</dbReference>
<keyword evidence="5" id="KW-0694">RNA-binding</keyword>
<proteinExistence type="inferred from homology"/>
<dbReference type="InterPro" id="IPR040322">
    <property type="entry name" value="TROVE2"/>
</dbReference>
<dbReference type="SUPFAM" id="SSF140864">
    <property type="entry name" value="TROVE domain-like"/>
    <property type="match status" value="1"/>
</dbReference>
<evidence type="ECO:0000313" key="10">
    <source>
        <dbReference type="Proteomes" id="UP001589890"/>
    </source>
</evidence>
<dbReference type="Proteomes" id="UP001589890">
    <property type="component" value="Unassembled WGS sequence"/>
</dbReference>
<keyword evidence="10" id="KW-1185">Reference proteome</keyword>
<comment type="similarity">
    <text evidence="2">Belongs to the Ro 60 kDa family.</text>
</comment>
<dbReference type="PANTHER" id="PTHR14202:SF0">
    <property type="entry name" value="RNA-BINDING PROTEIN RO60"/>
    <property type="match status" value="1"/>
</dbReference>
<organism evidence="9 10">
    <name type="scientific">Kribbella deserti</name>
    <dbReference type="NCBI Taxonomy" id="1926257"/>
    <lineage>
        <taxon>Bacteria</taxon>
        <taxon>Bacillati</taxon>
        <taxon>Actinomycetota</taxon>
        <taxon>Actinomycetes</taxon>
        <taxon>Propionibacteriales</taxon>
        <taxon>Kribbellaceae</taxon>
        <taxon>Kribbella</taxon>
    </lineage>
</organism>
<gene>
    <name evidence="9" type="ORF">ACFFGN_18675</name>
</gene>
<evidence type="ECO:0000256" key="1">
    <source>
        <dbReference type="ARBA" id="ARBA00004496"/>
    </source>
</evidence>
<dbReference type="InterPro" id="IPR037214">
    <property type="entry name" value="TROVE_dom_sf"/>
</dbReference>
<comment type="subcellular location">
    <subcellularLocation>
        <location evidence="1">Cytoplasm</location>
    </subcellularLocation>
</comment>
<feature type="region of interest" description="Disordered" evidence="7">
    <location>
        <begin position="1"/>
        <end position="35"/>
    </location>
</feature>
<name>A0ABV6QNK1_9ACTN</name>
<evidence type="ECO:0000313" key="9">
    <source>
        <dbReference type="EMBL" id="MFC0626110.1"/>
    </source>
</evidence>
<sequence length="525" mass="57661">MSKFNRDSVRAATVPSVVRSEQTPSLRTAEGAPGYRREPTSELFLLAISNLVGEQTAYESATERDRRFVELVHHVAVADMDWLNRFLPWLRGTANLRSAPLVAALEATKARLDAGLPGESRQLITRVLQRADEPGEALAYWTSQYGRAIPKPVKRGIADAVTGLYDERALLKYDSPAKPYRFGDVIDLVHPRAASKRQGDLFRHALDRRHGRRNAIPETLQLLQRRADLGVVPLEYRRFLLEDHAVLAAAGMTWESLAGWLQAPLDAAAWEGIMPSMGYMALLRNLRNFDEAGVSDEVAAAVAARLADPAQVARSRQLPMRFLSAYRATSPSSRFGTSRWALALERALSLSLAAVPALPGRTLVLVDRSGSMFHDQLSRKSELTRADAAAVFGTALAARAESADLVEFGTKSALVRLPRGESVLKSLNRFHELGGTNTADAVRRWYKGHDRVVIVTDEQAWAGRGAEPTRDIPCRTPVYTWNLAGYQAGHGPSGVPGRHTFGGLSDAAFGLIPLIEAAHHTDWPF</sequence>
<protein>
    <submittedName>
        <fullName evidence="9">TROVE domain-containing protein</fullName>
    </submittedName>
</protein>
<evidence type="ECO:0000256" key="3">
    <source>
        <dbReference type="ARBA" id="ARBA00022490"/>
    </source>
</evidence>
<dbReference type="SUPFAM" id="SSF53300">
    <property type="entry name" value="vWA-like"/>
    <property type="match status" value="1"/>
</dbReference>
<dbReference type="InterPro" id="IPR036465">
    <property type="entry name" value="vWFA_dom_sf"/>
</dbReference>